<name>A0ABY7QKF4_9FLAO</name>
<dbReference type="EMBL" id="CP115859">
    <property type="protein sequence ID" value="WBV60125.1"/>
    <property type="molecule type" value="Genomic_DNA"/>
</dbReference>
<feature type="domain" description="Secretion system C-terminal sorting" evidence="2">
    <location>
        <begin position="783"/>
        <end position="861"/>
    </location>
</feature>
<protein>
    <submittedName>
        <fullName evidence="3">T9SS type A sorting domain-containing protein</fullName>
    </submittedName>
</protein>
<evidence type="ECO:0000313" key="4">
    <source>
        <dbReference type="Proteomes" id="UP001210978"/>
    </source>
</evidence>
<reference evidence="3 4" key="1">
    <citation type="submission" date="2023-01" db="EMBL/GenBank/DDBJ databases">
        <title>Complete genome of Chryseobacterium camelliae VAN22-5A.</title>
        <authorList>
            <person name="Zong G."/>
            <person name="Cao G."/>
        </authorList>
    </citation>
    <scope>NUCLEOTIDE SEQUENCE [LARGE SCALE GENOMIC DNA]</scope>
    <source>
        <strain evidence="3 4">VAN22-5A</strain>
    </source>
</reference>
<evidence type="ECO:0000313" key="3">
    <source>
        <dbReference type="EMBL" id="WBV60125.1"/>
    </source>
</evidence>
<keyword evidence="1" id="KW-0732">Signal</keyword>
<sequence length="863" mass="96052">MKKIQVFFLLMTVSITNPLYSQAPKWIVGNSLLGFSNSAPPQIMTNSIGPGGPNSPSSNAAFDSAGELLFYVRGGLIYDKNNVFKGNLYVPINTESKETAIVNVPGSCNEFYVIAMSSYPLCINCTNSIIYNRITVNGTSFSISQPQFIGNRGERSFAISKLRRNRTRFLFAVGGNTVERFLIDKYGILPQQTLINYAENNPSDVELYEDTNTGNMKLAWGDNAGLKICKLDQNGNLLDYSTPFIQGVGKVHGIEFINYNKILIAQNNSNVANKGIAIINTAGILPTSNFISNTEPYYNSYIEKAVDGNFYVSKENIISNTVQGYKLASISPTSQSVTEVSNLVIPTMEESSLTRLLPDQIDFENYSTANYRWDLAAFDNFFDTGEEPYVPTQGNETIWSSNDIWNRKSSNGLSLSHENPGYSSDPAKWNVMRFRIRNIGCEASQESRVRLYWTMGATGESWDNNVTPLSPPSSTALNSWDGSKCIMTPITNNCIPAGGEISMRSTVFNSNAPEYDNINPNTPGFIIPPLQPGQEIIIDAKWQPVEPSLFGDPNIISNPVICFLGRIDDANDPMYLEIPASTMNTLRDNVRNNNNIVTRNTALVPLGIFEGMYYQFGGSIFIGNYMSQEEVFNINLNKISGSGTNFENIGRIKINLDDILWNKWVEAGNEGEGVEISDHDKHEIRITNFDHAQLNNITLSPGEYRAIKFSFELKQPTDVVQDYVYSVSQSLINNIDQNYGSVCNFNVTINQSIEKGEPIYESANKPASLDNITNSNLTEAFKISPNPSSDFAKLDFDLLKANNLTIQIFDINGKMVKMVENNKLFESGLNTVTFSTIELLNGNYFVVVFSNNERKSIQLIIKH</sequence>
<organism evidence="3 4">
    <name type="scientific">Chryseobacterium camelliae</name>
    <dbReference type="NCBI Taxonomy" id="1265445"/>
    <lineage>
        <taxon>Bacteria</taxon>
        <taxon>Pseudomonadati</taxon>
        <taxon>Bacteroidota</taxon>
        <taxon>Flavobacteriia</taxon>
        <taxon>Flavobacteriales</taxon>
        <taxon>Weeksellaceae</taxon>
        <taxon>Chryseobacterium group</taxon>
        <taxon>Chryseobacterium</taxon>
    </lineage>
</organism>
<proteinExistence type="predicted"/>
<evidence type="ECO:0000256" key="1">
    <source>
        <dbReference type="ARBA" id="ARBA00022729"/>
    </source>
</evidence>
<dbReference type="NCBIfam" id="TIGR04183">
    <property type="entry name" value="Por_Secre_tail"/>
    <property type="match status" value="1"/>
</dbReference>
<accession>A0ABY7QKF4</accession>
<dbReference type="InterPro" id="IPR026444">
    <property type="entry name" value="Secre_tail"/>
</dbReference>
<dbReference type="Proteomes" id="UP001210978">
    <property type="component" value="Chromosome"/>
</dbReference>
<dbReference type="Pfam" id="PF18962">
    <property type="entry name" value="Por_Secre_tail"/>
    <property type="match status" value="1"/>
</dbReference>
<gene>
    <name evidence="3" type="ORF">PFY12_13915</name>
</gene>
<keyword evidence="4" id="KW-1185">Reference proteome</keyword>
<evidence type="ECO:0000259" key="2">
    <source>
        <dbReference type="Pfam" id="PF18962"/>
    </source>
</evidence>
<dbReference type="RefSeq" id="WP_271148467.1">
    <property type="nucleotide sequence ID" value="NZ_CP115859.1"/>
</dbReference>